<organism evidence="2 3">
    <name type="scientific">Prunus dulcis</name>
    <name type="common">Almond</name>
    <name type="synonym">Amygdalus dulcis</name>
    <dbReference type="NCBI Taxonomy" id="3755"/>
    <lineage>
        <taxon>Eukaryota</taxon>
        <taxon>Viridiplantae</taxon>
        <taxon>Streptophyta</taxon>
        <taxon>Embryophyta</taxon>
        <taxon>Tracheophyta</taxon>
        <taxon>Spermatophyta</taxon>
        <taxon>Magnoliopsida</taxon>
        <taxon>eudicotyledons</taxon>
        <taxon>Gunneridae</taxon>
        <taxon>Pentapetalae</taxon>
        <taxon>rosids</taxon>
        <taxon>fabids</taxon>
        <taxon>Rosales</taxon>
        <taxon>Rosaceae</taxon>
        <taxon>Amygdaloideae</taxon>
        <taxon>Amygdaleae</taxon>
        <taxon>Prunus</taxon>
    </lineage>
</organism>
<reference evidence="1 4" key="3">
    <citation type="journal article" date="2022" name="G3 (Bethesda)">
        <title>Whole-genome sequence and methylome profiling of the almond [Prunus dulcis (Mill.) D.A. Webb] cultivar 'Nonpareil'.</title>
        <authorList>
            <person name="D'Amico-Willman K.M."/>
            <person name="Ouma W.Z."/>
            <person name="Meulia T."/>
            <person name="Sideli G.M."/>
            <person name="Gradziel T.M."/>
            <person name="Fresnedo-Ramirez J."/>
        </authorList>
    </citation>
    <scope>NUCLEOTIDE SEQUENCE [LARGE SCALE GENOMIC DNA]</scope>
    <source>
        <strain evidence="1">Clone GOH B32 T37-40</strain>
    </source>
</reference>
<name>A0A5E4EYJ8_PRUDU</name>
<reference evidence="3" key="2">
    <citation type="journal article" date="2020" name="Plant J.">
        <title>Transposons played a major role in the diversification between the closely related almond and peach genomes: results from the almond genome sequence.</title>
        <authorList>
            <person name="Alioto T."/>
            <person name="Alexiou K.G."/>
            <person name="Bardil A."/>
            <person name="Barteri F."/>
            <person name="Castanera R."/>
            <person name="Cruz F."/>
            <person name="Dhingra A."/>
            <person name="Duval H."/>
            <person name="Fernandez I Marti A."/>
            <person name="Frias L."/>
            <person name="Galan B."/>
            <person name="Garcia J.L."/>
            <person name="Howad W."/>
            <person name="Gomez-Garrido J."/>
            <person name="Gut M."/>
            <person name="Julca I."/>
            <person name="Morata J."/>
            <person name="Puigdomenech P."/>
            <person name="Ribeca P."/>
            <person name="Rubio Cabetas M.J."/>
            <person name="Vlasova A."/>
            <person name="Wirthensohn M."/>
            <person name="Garcia-Mas J."/>
            <person name="Gabaldon T."/>
            <person name="Casacuberta J.M."/>
            <person name="Arus P."/>
        </authorList>
    </citation>
    <scope>NUCLEOTIDE SEQUENCE [LARGE SCALE GENOMIC DNA]</scope>
    <source>
        <strain evidence="3">cv. Texas</strain>
    </source>
</reference>
<reference evidence="2" key="1">
    <citation type="submission" date="2019-07" db="EMBL/GenBank/DDBJ databases">
        <authorList>
            <person name="Alioto T."/>
            <person name="Alioto T."/>
            <person name="Gomez Garrido J."/>
        </authorList>
    </citation>
    <scope>NUCLEOTIDE SEQUENCE</scope>
</reference>
<dbReference type="Gramene" id="VVA20763">
    <property type="protein sequence ID" value="VVA20763"/>
    <property type="gene ID" value="Prudul26B008838"/>
</dbReference>
<dbReference type="EMBL" id="JAJFAZ020000006">
    <property type="protein sequence ID" value="KAI5322103.1"/>
    <property type="molecule type" value="Genomic_DNA"/>
</dbReference>
<sequence length="105" mass="11776">MAMPFVDCFPCYQGGPTPEEDHSTELLYTVERVSTRGQFILLLRRCLIQASNPHWPLAVEQTTDNRMCLAARLTKTRCSATCAPSTLGSIEPRLFYTCRSSMALT</sequence>
<protein>
    <submittedName>
        <fullName evidence="2">Uncharacterized protein</fullName>
    </submittedName>
</protein>
<evidence type="ECO:0000313" key="1">
    <source>
        <dbReference type="EMBL" id="KAI5322103.1"/>
    </source>
</evidence>
<evidence type="ECO:0000313" key="2">
    <source>
        <dbReference type="EMBL" id="VVA20763.1"/>
    </source>
</evidence>
<dbReference type="Proteomes" id="UP001054821">
    <property type="component" value="Chromosome 6"/>
</dbReference>
<keyword evidence="4" id="KW-1185">Reference proteome</keyword>
<dbReference type="Proteomes" id="UP000327085">
    <property type="component" value="Chromosome 6"/>
</dbReference>
<dbReference type="AlphaFoldDB" id="A0A5E4EYJ8"/>
<evidence type="ECO:0000313" key="3">
    <source>
        <dbReference type="Proteomes" id="UP000327085"/>
    </source>
</evidence>
<dbReference type="EMBL" id="CABIKO010000047">
    <property type="protein sequence ID" value="VVA20763.1"/>
    <property type="molecule type" value="Genomic_DNA"/>
</dbReference>
<proteinExistence type="predicted"/>
<gene>
    <name evidence="2" type="ORF">ALMOND_2B008838</name>
    <name evidence="1" type="ORF">L3X38_031175</name>
</gene>
<dbReference type="InParanoid" id="A0A5E4EYJ8"/>
<evidence type="ECO:0000313" key="4">
    <source>
        <dbReference type="Proteomes" id="UP001054821"/>
    </source>
</evidence>
<accession>A0A5E4EYJ8</accession>